<keyword evidence="2" id="KW-1185">Reference proteome</keyword>
<dbReference type="EMBL" id="JMSE01000328">
    <property type="protein sequence ID" value="KDN70582.1"/>
    <property type="molecule type" value="Genomic_DNA"/>
</dbReference>
<dbReference type="AlphaFoldDB" id="A0A066XNT3"/>
<accession>A0A066XNT3</accession>
<organism evidence="1 2">
    <name type="scientific">Colletotrichum sublineola</name>
    <name type="common">Sorghum anthracnose fungus</name>
    <dbReference type="NCBI Taxonomy" id="1173701"/>
    <lineage>
        <taxon>Eukaryota</taxon>
        <taxon>Fungi</taxon>
        <taxon>Dikarya</taxon>
        <taxon>Ascomycota</taxon>
        <taxon>Pezizomycotina</taxon>
        <taxon>Sordariomycetes</taxon>
        <taxon>Hypocreomycetidae</taxon>
        <taxon>Glomerellales</taxon>
        <taxon>Glomerellaceae</taxon>
        <taxon>Colletotrichum</taxon>
        <taxon>Colletotrichum graminicola species complex</taxon>
    </lineage>
</organism>
<reference evidence="2" key="1">
    <citation type="journal article" date="2014" name="Genome Announc.">
        <title>Draft genome sequence of Colletotrichum sublineola, a destructive pathogen of cultivated sorghum.</title>
        <authorList>
            <person name="Baroncelli R."/>
            <person name="Sanz-Martin J.M."/>
            <person name="Rech G.E."/>
            <person name="Sukno S.A."/>
            <person name="Thon M.R."/>
        </authorList>
    </citation>
    <scope>NUCLEOTIDE SEQUENCE [LARGE SCALE GENOMIC DNA]</scope>
    <source>
        <strain evidence="2">TX430BB</strain>
    </source>
</reference>
<protein>
    <submittedName>
        <fullName evidence="1">Uncharacterized protein</fullName>
    </submittedName>
</protein>
<comment type="caution">
    <text evidence="1">The sequence shown here is derived from an EMBL/GenBank/DDBJ whole genome shotgun (WGS) entry which is preliminary data.</text>
</comment>
<name>A0A066XNT3_COLSU</name>
<evidence type="ECO:0000313" key="1">
    <source>
        <dbReference type="EMBL" id="KDN70582.1"/>
    </source>
</evidence>
<sequence>MEKRQGTDGSRTGGISGREALVFISLTSPSRHLWPTIWTYFQHRKRYTTGHYAIGPMFRDASSLSTIIPHSISYDSLGWNKQWPNRARGCAALSEHRGDYRKGQ</sequence>
<proteinExistence type="predicted"/>
<gene>
    <name evidence="1" type="ORF">CSUB01_02023</name>
</gene>
<evidence type="ECO:0000313" key="2">
    <source>
        <dbReference type="Proteomes" id="UP000027238"/>
    </source>
</evidence>
<dbReference type="HOGENOM" id="CLU_2249980_0_0_1"/>
<dbReference type="Proteomes" id="UP000027238">
    <property type="component" value="Unassembled WGS sequence"/>
</dbReference>